<dbReference type="Proteomes" id="UP000828390">
    <property type="component" value="Unassembled WGS sequence"/>
</dbReference>
<name>A0A9D4LIN0_DREPO</name>
<gene>
    <name evidence="2" type="ORF">DPMN_102107</name>
</gene>
<evidence type="ECO:0000313" key="3">
    <source>
        <dbReference type="Proteomes" id="UP000828390"/>
    </source>
</evidence>
<evidence type="ECO:0008006" key="4">
    <source>
        <dbReference type="Google" id="ProtNLM"/>
    </source>
</evidence>
<dbReference type="EMBL" id="JAIWYP010000003">
    <property type="protein sequence ID" value="KAH3859387.1"/>
    <property type="molecule type" value="Genomic_DNA"/>
</dbReference>
<proteinExistence type="predicted"/>
<dbReference type="AlphaFoldDB" id="A0A9D4LIN0"/>
<feature type="region of interest" description="Disordered" evidence="1">
    <location>
        <begin position="281"/>
        <end position="300"/>
    </location>
</feature>
<accession>A0A9D4LIN0</accession>
<reference evidence="2" key="2">
    <citation type="submission" date="2020-11" db="EMBL/GenBank/DDBJ databases">
        <authorList>
            <person name="McCartney M.A."/>
            <person name="Auch B."/>
            <person name="Kono T."/>
            <person name="Mallez S."/>
            <person name="Becker A."/>
            <person name="Gohl D.M."/>
            <person name="Silverstein K.A.T."/>
            <person name="Koren S."/>
            <person name="Bechman K.B."/>
            <person name="Herman A."/>
            <person name="Abrahante J.E."/>
            <person name="Garbe J."/>
        </authorList>
    </citation>
    <scope>NUCLEOTIDE SEQUENCE</scope>
    <source>
        <strain evidence="2">Duluth1</strain>
        <tissue evidence="2">Whole animal</tissue>
    </source>
</reference>
<reference evidence="2" key="1">
    <citation type="journal article" date="2019" name="bioRxiv">
        <title>The Genome of the Zebra Mussel, Dreissena polymorpha: A Resource for Invasive Species Research.</title>
        <authorList>
            <person name="McCartney M.A."/>
            <person name="Auch B."/>
            <person name="Kono T."/>
            <person name="Mallez S."/>
            <person name="Zhang Y."/>
            <person name="Obille A."/>
            <person name="Becker A."/>
            <person name="Abrahante J.E."/>
            <person name="Garbe J."/>
            <person name="Badalamenti J.P."/>
            <person name="Herman A."/>
            <person name="Mangelson H."/>
            <person name="Liachko I."/>
            <person name="Sullivan S."/>
            <person name="Sone E.D."/>
            <person name="Koren S."/>
            <person name="Silverstein K.A.T."/>
            <person name="Beckman K.B."/>
            <person name="Gohl D.M."/>
        </authorList>
    </citation>
    <scope>NUCLEOTIDE SEQUENCE</scope>
    <source>
        <strain evidence="2">Duluth1</strain>
        <tissue evidence="2">Whole animal</tissue>
    </source>
</reference>
<comment type="caution">
    <text evidence="2">The sequence shown here is derived from an EMBL/GenBank/DDBJ whole genome shotgun (WGS) entry which is preliminary data.</text>
</comment>
<protein>
    <recommendedName>
        <fullName evidence="4">B box-type domain-containing protein</fullName>
    </recommendedName>
</protein>
<evidence type="ECO:0000313" key="2">
    <source>
        <dbReference type="EMBL" id="KAH3859387.1"/>
    </source>
</evidence>
<sequence length="639" mass="72986">MCDIHGKKLEYFCIQHETYCCRKCKAQTHDQHPCECMHVRDVYDRLHHEMEEHIQDVIRLRDRSQRILDGSYQRSLLYRVSDEETHLDKFYKDMKKKFKETKLKIKAFTSEDLSEESRGQLHGFIGKSVPQKFGKNDRPVDMMRQMKQVNKQVKLANMLLYSLPNYIEVEVDSKFMNLLTYSGDPINIRGRPKYMTQVSSDEEEFAFSDDGIETNHQLNEEDFEVNENTAKLIKKTFKSKQAMTSSKSAPAREYVDGLDDDDDVAQTGVLKWQNNIPAFKPVSTSTSGGKPPGLAESEKLGKRENKYEKEIAAAKQRLKFPPISRTPEPIKNIRRQFENRKSVRSMPEKETIKENVVQKLFLKNTKFKVKKRFKLDGCEDALVLKDCILLSLGEKVQKRDQTTLQLGVEMKLAQCSSMCAISGSATQVAVLQLRKCITVIDTQFGLLVVYKIKIHQDYIDICHVGNSDEGPQHPSYLFAAVYKGIAKQPLNCLDIVQAKATHRPGRPPTFDAFAEEITIQGEKPKVILGIGGFIDGHIILGCGDAVMCINHTGKIVWRTPAPFDVTGILCTKNLIYVCLQDKKRVVIFNKAGFVTEENVVPDLEIIPCRLSANWQTMLIKDFKTKTWTTVVFKHGIFIV</sequence>
<organism evidence="2 3">
    <name type="scientific">Dreissena polymorpha</name>
    <name type="common">Zebra mussel</name>
    <name type="synonym">Mytilus polymorpha</name>
    <dbReference type="NCBI Taxonomy" id="45954"/>
    <lineage>
        <taxon>Eukaryota</taxon>
        <taxon>Metazoa</taxon>
        <taxon>Spiralia</taxon>
        <taxon>Lophotrochozoa</taxon>
        <taxon>Mollusca</taxon>
        <taxon>Bivalvia</taxon>
        <taxon>Autobranchia</taxon>
        <taxon>Heteroconchia</taxon>
        <taxon>Euheterodonta</taxon>
        <taxon>Imparidentia</taxon>
        <taxon>Neoheterodontei</taxon>
        <taxon>Myida</taxon>
        <taxon>Dreissenoidea</taxon>
        <taxon>Dreissenidae</taxon>
        <taxon>Dreissena</taxon>
    </lineage>
</organism>
<keyword evidence="3" id="KW-1185">Reference proteome</keyword>
<evidence type="ECO:0000256" key="1">
    <source>
        <dbReference type="SAM" id="MobiDB-lite"/>
    </source>
</evidence>